<evidence type="ECO:0000256" key="7">
    <source>
        <dbReference type="ARBA" id="ARBA00022630"/>
    </source>
</evidence>
<evidence type="ECO:0000256" key="5">
    <source>
        <dbReference type="ARBA" id="ARBA00013026"/>
    </source>
</evidence>
<organism evidence="12 13">
    <name type="scientific">Thiohalophilus thiocyanatoxydans</name>
    <dbReference type="NCBI Taxonomy" id="381308"/>
    <lineage>
        <taxon>Bacteria</taxon>
        <taxon>Pseudomonadati</taxon>
        <taxon>Pseudomonadota</taxon>
        <taxon>Gammaproteobacteria</taxon>
        <taxon>Thiohalomonadales</taxon>
        <taxon>Thiohalophilaceae</taxon>
        <taxon>Thiohalophilus</taxon>
    </lineage>
</organism>
<evidence type="ECO:0000256" key="4">
    <source>
        <dbReference type="ARBA" id="ARBA00006389"/>
    </source>
</evidence>
<sequence>MLTQARTHDGPTHDVLIIGGGISGAALLYTLARYTDLGKLCLLEKHDTIADLNSHGRNNSQTLHCGDIETNYSLEKAVNVKATARMVVNYCERVSEKESLIFKYPKMVLGVGSKECAELRERYARFHEHFPGMRLLEKDEIAEIEPRVIQQRGDEEIVALAVLDEYSAVDFHALSNSFIYQARQERNKRIDVHLSTYVKEIRRHDDHFEVISSRGTYRARFVVVSAGAHSLLYAQRLGYGLNYSCLPVAGSFYYTPRVLNGKVYTLQNEKLPFAAIHGDPDVLIPEKTRFGPTALVLPLLERHNLRTVGEFLRVFRPDWGVAKVLWDLFRVSDIRNYMFKNLLFEIPFVRRLLFLRDARKIVPDLTLKELEFAKGVGGIRPIMIDKLNRKLQLGEAKINPGNGIIFNMTPSPGATSCLGNAEKDMRIIADHLNCKVDEARFAEEISTPDSTTSD</sequence>
<dbReference type="GO" id="GO:0008924">
    <property type="term" value="F:L-malate dehydrogenase (quinone) activity"/>
    <property type="evidence" value="ECO:0007669"/>
    <property type="project" value="UniProtKB-EC"/>
</dbReference>
<name>A0A4R8IHD6_9GAMM</name>
<dbReference type="AlphaFoldDB" id="A0A4R8IHD6"/>
<dbReference type="Proteomes" id="UP000294914">
    <property type="component" value="Unassembled WGS sequence"/>
</dbReference>
<reference evidence="12 13" key="1">
    <citation type="submission" date="2019-03" db="EMBL/GenBank/DDBJ databases">
        <title>Genomic Encyclopedia of Type Strains, Phase IV (KMG-IV): sequencing the most valuable type-strain genomes for metagenomic binning, comparative biology and taxonomic classification.</title>
        <authorList>
            <person name="Goeker M."/>
        </authorList>
    </citation>
    <scope>NUCLEOTIDE SEQUENCE [LARGE SCALE GENOMIC DNA]</scope>
    <source>
        <strain evidence="12 13">DSM 16326</strain>
    </source>
</reference>
<dbReference type="OrthoDB" id="9801699at2"/>
<keyword evidence="13" id="KW-1185">Reference proteome</keyword>
<evidence type="ECO:0000256" key="10">
    <source>
        <dbReference type="ARBA" id="ARBA00030660"/>
    </source>
</evidence>
<evidence type="ECO:0000256" key="9">
    <source>
        <dbReference type="ARBA" id="ARBA00023002"/>
    </source>
</evidence>
<evidence type="ECO:0000256" key="8">
    <source>
        <dbReference type="ARBA" id="ARBA00022827"/>
    </source>
</evidence>
<dbReference type="RefSeq" id="WP_134084417.1">
    <property type="nucleotide sequence ID" value="NZ_SOQX01000006.1"/>
</dbReference>
<keyword evidence="7" id="KW-0285">Flavoprotein</keyword>
<dbReference type="GO" id="GO:0005737">
    <property type="term" value="C:cytoplasm"/>
    <property type="evidence" value="ECO:0007669"/>
    <property type="project" value="TreeGrafter"/>
</dbReference>
<dbReference type="InterPro" id="IPR036188">
    <property type="entry name" value="FAD/NAD-bd_sf"/>
</dbReference>
<evidence type="ECO:0000256" key="2">
    <source>
        <dbReference type="ARBA" id="ARBA00001974"/>
    </source>
</evidence>
<dbReference type="Gene3D" id="3.50.50.60">
    <property type="entry name" value="FAD/NAD(P)-binding domain"/>
    <property type="match status" value="1"/>
</dbReference>
<accession>A0A4R8IHD6</accession>
<dbReference type="SUPFAM" id="SSF51905">
    <property type="entry name" value="FAD/NAD(P)-binding domain"/>
    <property type="match status" value="1"/>
</dbReference>
<dbReference type="GO" id="GO:0047545">
    <property type="term" value="F:(S)-2-hydroxyglutarate dehydrogenase activity"/>
    <property type="evidence" value="ECO:0007669"/>
    <property type="project" value="TreeGrafter"/>
</dbReference>
<evidence type="ECO:0000313" key="12">
    <source>
        <dbReference type="EMBL" id="TDY00021.1"/>
    </source>
</evidence>
<comment type="caution">
    <text evidence="12">The sequence shown here is derived from an EMBL/GenBank/DDBJ whole genome shotgun (WGS) entry which is preliminary data.</text>
</comment>
<dbReference type="GO" id="GO:0006099">
    <property type="term" value="P:tricarboxylic acid cycle"/>
    <property type="evidence" value="ECO:0007669"/>
    <property type="project" value="UniProtKB-UniPathway"/>
</dbReference>
<comment type="catalytic activity">
    <reaction evidence="1">
        <text>(S)-malate + a quinone = a quinol + oxaloacetate</text>
        <dbReference type="Rhea" id="RHEA:46012"/>
        <dbReference type="ChEBI" id="CHEBI:15589"/>
        <dbReference type="ChEBI" id="CHEBI:16452"/>
        <dbReference type="ChEBI" id="CHEBI:24646"/>
        <dbReference type="ChEBI" id="CHEBI:132124"/>
        <dbReference type="EC" id="1.1.5.4"/>
    </reaction>
</comment>
<keyword evidence="8" id="KW-0274">FAD</keyword>
<dbReference type="Gene3D" id="3.30.9.10">
    <property type="entry name" value="D-Amino Acid Oxidase, subunit A, domain 2"/>
    <property type="match status" value="1"/>
</dbReference>
<comment type="similarity">
    <text evidence="4">Belongs to the MQO family.</text>
</comment>
<comment type="pathway">
    <text evidence="3">Carbohydrate metabolism; tricarboxylic acid cycle; oxaloacetate from (S)-malate (quinone route): step 1/1.</text>
</comment>
<dbReference type="UniPathway" id="UPA00223">
    <property type="reaction ID" value="UER01008"/>
</dbReference>
<gene>
    <name evidence="12" type="ORF">EDC23_2182</name>
</gene>
<dbReference type="PANTHER" id="PTHR43104">
    <property type="entry name" value="L-2-HYDROXYGLUTARATE DEHYDROGENASE, MITOCHONDRIAL"/>
    <property type="match status" value="1"/>
</dbReference>
<dbReference type="Pfam" id="PF06039">
    <property type="entry name" value="Mqo"/>
    <property type="match status" value="1"/>
</dbReference>
<evidence type="ECO:0000256" key="6">
    <source>
        <dbReference type="ARBA" id="ARBA00022532"/>
    </source>
</evidence>
<evidence type="ECO:0000256" key="1">
    <source>
        <dbReference type="ARBA" id="ARBA00001139"/>
    </source>
</evidence>
<protein>
    <recommendedName>
        <fullName evidence="5">malate dehydrogenase (quinone)</fullName>
        <ecNumber evidence="5">1.1.5.4</ecNumber>
    </recommendedName>
    <alternativeName>
        <fullName evidence="11">MQO</fullName>
    </alternativeName>
    <alternativeName>
        <fullName evidence="10">Malate dehydrogenase [quinone]</fullName>
    </alternativeName>
</protein>
<evidence type="ECO:0000313" key="13">
    <source>
        <dbReference type="Proteomes" id="UP000294914"/>
    </source>
</evidence>
<dbReference type="PANTHER" id="PTHR43104:SF2">
    <property type="entry name" value="L-2-HYDROXYGLUTARATE DEHYDROGENASE, MITOCHONDRIAL"/>
    <property type="match status" value="1"/>
</dbReference>
<dbReference type="InterPro" id="IPR006231">
    <property type="entry name" value="MQO"/>
</dbReference>
<keyword evidence="9" id="KW-0560">Oxidoreductase</keyword>
<proteinExistence type="inferred from homology"/>
<dbReference type="EMBL" id="SOQX01000006">
    <property type="protein sequence ID" value="TDY00021.1"/>
    <property type="molecule type" value="Genomic_DNA"/>
</dbReference>
<evidence type="ECO:0000256" key="3">
    <source>
        <dbReference type="ARBA" id="ARBA00005012"/>
    </source>
</evidence>
<evidence type="ECO:0000256" key="11">
    <source>
        <dbReference type="ARBA" id="ARBA00031550"/>
    </source>
</evidence>
<comment type="cofactor">
    <cofactor evidence="2">
        <name>FAD</name>
        <dbReference type="ChEBI" id="CHEBI:57692"/>
    </cofactor>
</comment>
<dbReference type="EC" id="1.1.5.4" evidence="5"/>
<keyword evidence="6" id="KW-0816">Tricarboxylic acid cycle</keyword>